<evidence type="ECO:0000313" key="4">
    <source>
        <dbReference type="Proteomes" id="UP001206206"/>
    </source>
</evidence>
<evidence type="ECO:0000256" key="1">
    <source>
        <dbReference type="ARBA" id="ARBA00022676"/>
    </source>
</evidence>
<proteinExistence type="predicted"/>
<reference evidence="3 4" key="1">
    <citation type="submission" date="2022-06" db="EMBL/GenBank/DDBJ databases">
        <title>Draft genome sequence of type strain Streptomyces rubrisoli DSM 42083.</title>
        <authorList>
            <person name="Duangmal K."/>
            <person name="Klaysubun C."/>
        </authorList>
    </citation>
    <scope>NUCLEOTIDE SEQUENCE [LARGE SCALE GENOMIC DNA]</scope>
    <source>
        <strain evidence="3 4">DSM 42083</strain>
    </source>
</reference>
<dbReference type="PANTHER" id="PTHR48043:SF145">
    <property type="entry name" value="FI06409P-RELATED"/>
    <property type="match status" value="1"/>
</dbReference>
<organism evidence="3 4">
    <name type="scientific">Streptantibioticus rubrisoli</name>
    <dbReference type="NCBI Taxonomy" id="1387313"/>
    <lineage>
        <taxon>Bacteria</taxon>
        <taxon>Bacillati</taxon>
        <taxon>Actinomycetota</taxon>
        <taxon>Actinomycetes</taxon>
        <taxon>Kitasatosporales</taxon>
        <taxon>Streptomycetaceae</taxon>
        <taxon>Streptantibioticus</taxon>
    </lineage>
</organism>
<dbReference type="Gene3D" id="3.40.50.2000">
    <property type="entry name" value="Glycogen Phosphorylase B"/>
    <property type="match status" value="2"/>
</dbReference>
<dbReference type="InterPro" id="IPR050271">
    <property type="entry name" value="UDP-glycosyltransferase"/>
</dbReference>
<dbReference type="Pfam" id="PF00201">
    <property type="entry name" value="UDPGT"/>
    <property type="match status" value="1"/>
</dbReference>
<dbReference type="EMBL" id="JANFNH010000014">
    <property type="protein sequence ID" value="MCQ4043312.1"/>
    <property type="molecule type" value="Genomic_DNA"/>
</dbReference>
<protein>
    <submittedName>
        <fullName evidence="3">Glycosyltransferase</fullName>
    </submittedName>
</protein>
<sequence>MLAIVAELSRRGVPDLWFVASSRYQADIEAAATNSKINFLPLDEPGERRVEVVDGELLALLQRGQMRTDGLVEFTRRHIDFTRSVDGYQRTLDIIDSLDPACMVIDVLTYPAIDAAMTRGTPFALTVPAMPSTAARTPWDYPSPMSDLPRRMSIIQFASNVLFKLRTAMAVATQTPIIEFTKKRKAMGIKNPGGAPANYVDAATLVLTSSVFGVEYEFPVPPQVNLVGAFVSEASIGRLEDSSLSQWLDDNASVIYMGFGTMMQLSPSQISALLGLIEQLGPKHKFLWKVSAAQQKLLPAASELPSNLRIENWVPSQLDVLAHPHVRAFVTHGGSNGFHESIYFGKPVLVMPAWLDCYGIARRAVDSGVGLAVRRPADVTSEELVGMLTRLLTEDAFKERAEYWSARVREAGGASRAADLVLKMATPSHQ</sequence>
<dbReference type="InterPro" id="IPR002213">
    <property type="entry name" value="UDP_glucos_trans"/>
</dbReference>
<name>A0ABT1PD62_9ACTN</name>
<dbReference type="Proteomes" id="UP001206206">
    <property type="component" value="Unassembled WGS sequence"/>
</dbReference>
<comment type="caution">
    <text evidence="3">The sequence shown here is derived from an EMBL/GenBank/DDBJ whole genome shotgun (WGS) entry which is preliminary data.</text>
</comment>
<gene>
    <name evidence="3" type="ORF">NON19_15075</name>
</gene>
<accession>A0ABT1PD62</accession>
<keyword evidence="2" id="KW-0808">Transferase</keyword>
<keyword evidence="1" id="KW-0328">Glycosyltransferase</keyword>
<dbReference type="PANTHER" id="PTHR48043">
    <property type="entry name" value="EG:EG0003.4 PROTEIN-RELATED"/>
    <property type="match status" value="1"/>
</dbReference>
<dbReference type="CDD" id="cd03784">
    <property type="entry name" value="GT1_Gtf-like"/>
    <property type="match status" value="1"/>
</dbReference>
<dbReference type="SUPFAM" id="SSF53756">
    <property type="entry name" value="UDP-Glycosyltransferase/glycogen phosphorylase"/>
    <property type="match status" value="1"/>
</dbReference>
<keyword evidence="4" id="KW-1185">Reference proteome</keyword>
<evidence type="ECO:0000256" key="2">
    <source>
        <dbReference type="ARBA" id="ARBA00022679"/>
    </source>
</evidence>
<dbReference type="RefSeq" id="WP_255928278.1">
    <property type="nucleotide sequence ID" value="NZ_JANFNH010000014.1"/>
</dbReference>
<evidence type="ECO:0000313" key="3">
    <source>
        <dbReference type="EMBL" id="MCQ4043312.1"/>
    </source>
</evidence>